<keyword evidence="2" id="KW-0853">WD repeat</keyword>
<feature type="repeat" description="WD" evidence="2">
    <location>
        <begin position="35"/>
        <end position="76"/>
    </location>
</feature>
<dbReference type="AlphaFoldDB" id="A0ABD3DZ15"/>
<name>A0ABD3DZ15_9LAMI</name>
<protein>
    <submittedName>
        <fullName evidence="3">Uncharacterized protein</fullName>
    </submittedName>
</protein>
<organism evidence="3 4">
    <name type="scientific">Castilleja foliolosa</name>
    <dbReference type="NCBI Taxonomy" id="1961234"/>
    <lineage>
        <taxon>Eukaryota</taxon>
        <taxon>Viridiplantae</taxon>
        <taxon>Streptophyta</taxon>
        <taxon>Embryophyta</taxon>
        <taxon>Tracheophyta</taxon>
        <taxon>Spermatophyta</taxon>
        <taxon>Magnoliopsida</taxon>
        <taxon>eudicotyledons</taxon>
        <taxon>Gunneridae</taxon>
        <taxon>Pentapetalae</taxon>
        <taxon>asterids</taxon>
        <taxon>lamiids</taxon>
        <taxon>Lamiales</taxon>
        <taxon>Orobanchaceae</taxon>
        <taxon>Pedicularideae</taxon>
        <taxon>Castillejinae</taxon>
        <taxon>Castilleja</taxon>
    </lineage>
</organism>
<dbReference type="InterPro" id="IPR036322">
    <property type="entry name" value="WD40_repeat_dom_sf"/>
</dbReference>
<evidence type="ECO:0000313" key="4">
    <source>
        <dbReference type="Proteomes" id="UP001632038"/>
    </source>
</evidence>
<dbReference type="PROSITE" id="PS50082">
    <property type="entry name" value="WD_REPEATS_2"/>
    <property type="match status" value="1"/>
</dbReference>
<dbReference type="Pfam" id="PF00400">
    <property type="entry name" value="WD40"/>
    <property type="match status" value="2"/>
</dbReference>
<dbReference type="InterPro" id="IPR001680">
    <property type="entry name" value="WD40_rpt"/>
</dbReference>
<evidence type="ECO:0000256" key="1">
    <source>
        <dbReference type="ARBA" id="ARBA00025726"/>
    </source>
</evidence>
<keyword evidence="4" id="KW-1185">Reference proteome</keyword>
<dbReference type="PROSITE" id="PS50294">
    <property type="entry name" value="WD_REPEATS_REGION"/>
    <property type="match status" value="1"/>
</dbReference>
<evidence type="ECO:0000256" key="2">
    <source>
        <dbReference type="PROSITE-ProRule" id="PRU00221"/>
    </source>
</evidence>
<dbReference type="Proteomes" id="UP001632038">
    <property type="component" value="Unassembled WGS sequence"/>
</dbReference>
<gene>
    <name evidence="3" type="ORF">CASFOL_008009</name>
</gene>
<dbReference type="InterPro" id="IPR045241">
    <property type="entry name" value="Prp46/PLRG1-like"/>
</dbReference>
<dbReference type="Gene3D" id="2.130.10.10">
    <property type="entry name" value="YVTN repeat-like/Quinoprotein amine dehydrogenase"/>
    <property type="match status" value="1"/>
</dbReference>
<comment type="similarity">
    <text evidence="1">Belongs to the WD repeat PRL1/PRL2 family.</text>
</comment>
<dbReference type="InterPro" id="IPR015943">
    <property type="entry name" value="WD40/YVTN_repeat-like_dom_sf"/>
</dbReference>
<reference evidence="4" key="1">
    <citation type="journal article" date="2024" name="IScience">
        <title>Strigolactones Initiate the Formation of Haustorium-like Structures in Castilleja.</title>
        <authorList>
            <person name="Buerger M."/>
            <person name="Peterson D."/>
            <person name="Chory J."/>
        </authorList>
    </citation>
    <scope>NUCLEOTIDE SEQUENCE [LARGE SCALE GENOMIC DNA]</scope>
</reference>
<dbReference type="SUPFAM" id="SSF50978">
    <property type="entry name" value="WD40 repeat-like"/>
    <property type="match status" value="1"/>
</dbReference>
<comment type="caution">
    <text evidence="3">The sequence shown here is derived from an EMBL/GenBank/DDBJ whole genome shotgun (WGS) entry which is preliminary data.</text>
</comment>
<proteinExistence type="inferred from homology"/>
<dbReference type="PANTHER" id="PTHR19923">
    <property type="entry name" value="WD40 REPEAT PROTEINPRL1/PRL2-RELATED"/>
    <property type="match status" value="1"/>
</dbReference>
<dbReference type="PANTHER" id="PTHR19923:SF0">
    <property type="entry name" value="PLEIOTROPIC REGULATOR 1"/>
    <property type="match status" value="1"/>
</dbReference>
<dbReference type="EMBL" id="JAVIJP010000009">
    <property type="protein sequence ID" value="KAL3647041.1"/>
    <property type="molecule type" value="Genomic_DNA"/>
</dbReference>
<dbReference type="SMART" id="SM00320">
    <property type="entry name" value="WD40"/>
    <property type="match status" value="2"/>
</dbReference>
<evidence type="ECO:0000313" key="3">
    <source>
        <dbReference type="EMBL" id="KAL3647041.1"/>
    </source>
</evidence>
<accession>A0ABD3DZ15</accession>
<sequence length="166" mass="18517">MEMNCETSDFQYLIKLLNASSEIWDLASGRLKLTLTGHIDQVLGLAISSKHTYMFSAGDDKLVKCWDLEQNKVIRSYDGHLSSVYSLALHPTIDVSLTGGVWDIRSKMQIRTLSGHENTVCSVFTRPTGVIQIDNPNLAKPKNMKARDVDCKFSACIISKSEFSSQ</sequence>